<protein>
    <submittedName>
        <fullName evidence="2">Uncharacterized protein</fullName>
    </submittedName>
</protein>
<sequence length="78" mass="8430">MEKKKKDERKGPIINETSSSNSGKERTTIKPNPTPPADRLGPIIILLANGIDRLLMIAHTATLKKRSGSKGSQFTSGT</sequence>
<accession>A0ABQ9ZV72</accession>
<feature type="region of interest" description="Disordered" evidence="1">
    <location>
        <begin position="1"/>
        <end position="41"/>
    </location>
</feature>
<gene>
    <name evidence="2" type="ORF">OUZ56_031747</name>
</gene>
<evidence type="ECO:0000313" key="3">
    <source>
        <dbReference type="Proteomes" id="UP001234178"/>
    </source>
</evidence>
<name>A0ABQ9ZV72_9CRUS</name>
<organism evidence="2 3">
    <name type="scientific">Daphnia magna</name>
    <dbReference type="NCBI Taxonomy" id="35525"/>
    <lineage>
        <taxon>Eukaryota</taxon>
        <taxon>Metazoa</taxon>
        <taxon>Ecdysozoa</taxon>
        <taxon>Arthropoda</taxon>
        <taxon>Crustacea</taxon>
        <taxon>Branchiopoda</taxon>
        <taxon>Diplostraca</taxon>
        <taxon>Cladocera</taxon>
        <taxon>Anomopoda</taxon>
        <taxon>Daphniidae</taxon>
        <taxon>Daphnia</taxon>
    </lineage>
</organism>
<reference evidence="2 3" key="1">
    <citation type="journal article" date="2023" name="Nucleic Acids Res.">
        <title>The hologenome of Daphnia magna reveals possible DNA methylation and microbiome-mediated evolution of the host genome.</title>
        <authorList>
            <person name="Chaturvedi A."/>
            <person name="Li X."/>
            <person name="Dhandapani V."/>
            <person name="Marshall H."/>
            <person name="Kissane S."/>
            <person name="Cuenca-Cambronero M."/>
            <person name="Asole G."/>
            <person name="Calvet F."/>
            <person name="Ruiz-Romero M."/>
            <person name="Marangio P."/>
            <person name="Guigo R."/>
            <person name="Rago D."/>
            <person name="Mirbahai L."/>
            <person name="Eastwood N."/>
            <person name="Colbourne J.K."/>
            <person name="Zhou J."/>
            <person name="Mallon E."/>
            <person name="Orsini L."/>
        </authorList>
    </citation>
    <scope>NUCLEOTIDE SEQUENCE [LARGE SCALE GENOMIC DNA]</scope>
    <source>
        <strain evidence="2">LRV0_1</strain>
    </source>
</reference>
<keyword evidence="3" id="KW-1185">Reference proteome</keyword>
<proteinExistence type="predicted"/>
<evidence type="ECO:0000256" key="1">
    <source>
        <dbReference type="SAM" id="MobiDB-lite"/>
    </source>
</evidence>
<dbReference type="EMBL" id="JAOYFB010000005">
    <property type="protein sequence ID" value="KAK4016782.1"/>
    <property type="molecule type" value="Genomic_DNA"/>
</dbReference>
<evidence type="ECO:0000313" key="2">
    <source>
        <dbReference type="EMBL" id="KAK4016782.1"/>
    </source>
</evidence>
<dbReference type="Proteomes" id="UP001234178">
    <property type="component" value="Unassembled WGS sequence"/>
</dbReference>
<comment type="caution">
    <text evidence="2">The sequence shown here is derived from an EMBL/GenBank/DDBJ whole genome shotgun (WGS) entry which is preliminary data.</text>
</comment>
<feature type="compositionally biased region" description="Basic and acidic residues" evidence="1">
    <location>
        <begin position="1"/>
        <end position="11"/>
    </location>
</feature>